<dbReference type="Proteomes" id="UP000014711">
    <property type="component" value="Segment"/>
</dbReference>
<gene>
    <name evidence="1" type="ORF">Phi10:1_gp064</name>
</gene>
<name>S0A0R6_9CAUD</name>
<keyword evidence="2" id="KW-1185">Reference proteome</keyword>
<protein>
    <submittedName>
        <fullName evidence="1">Uncharacterized protein</fullName>
    </submittedName>
</protein>
<reference evidence="2" key="2">
    <citation type="submission" date="2013-03" db="EMBL/GenBank/DDBJ databases">
        <title>The Cellulophaga phages: a novel, diverse, and globally ubiquitous model system.</title>
        <authorList>
            <person name="Holmfeldt K."/>
            <person name="Solonenko N."/>
            <person name="Shah M."/>
            <person name="Corrier K."/>
            <person name="Riemann L."/>
            <person name="VerBerkmoes N.C."/>
            <person name="Sullivan M.B."/>
        </authorList>
    </citation>
    <scope>NUCLEOTIDE SEQUENCE [LARGE SCALE GENOMIC DNA]</scope>
</reference>
<evidence type="ECO:0000313" key="1">
    <source>
        <dbReference type="EMBL" id="AGO48405.1"/>
    </source>
</evidence>
<proteinExistence type="predicted"/>
<dbReference type="GeneID" id="16797003"/>
<dbReference type="EMBL" id="KC821618">
    <property type="protein sequence ID" value="AGO48405.1"/>
    <property type="molecule type" value="Genomic_DNA"/>
</dbReference>
<sequence length="74" mass="8574">MKDKEIKYRIASIIASRQMTPKGINDATENIHEFVGLILKGQLYDFADYWNGEGWHAEDILNSDVDRFLKDNTI</sequence>
<dbReference type="RefSeq" id="YP_008241983.1">
    <property type="nucleotide sequence ID" value="NC_021802.1"/>
</dbReference>
<organism evidence="1 2">
    <name type="scientific">Cellulophaga phage phi10:1</name>
    <dbReference type="NCBI Taxonomy" id="1327981"/>
    <lineage>
        <taxon>Viruses</taxon>
        <taxon>Duplodnaviria</taxon>
        <taxon>Heunggongvirae</taxon>
        <taxon>Uroviricota</taxon>
        <taxon>Caudoviricetes</taxon>
        <taxon>Assiduviridae</taxon>
        <taxon>Cebadecemvirus</taxon>
        <taxon>Cebadecemvirus phi10una</taxon>
    </lineage>
</organism>
<reference evidence="1 2" key="1">
    <citation type="journal article" date="2013" name="Proc. Natl. Acad. Sci. U.S.A.">
        <title>Twelve previously unknown phage genera are ubiquitous in global oceans.</title>
        <authorList>
            <person name="Holmfeldt K."/>
            <person name="Solonenko N."/>
            <person name="Shah M."/>
            <person name="Corrier K."/>
            <person name="Riemann L."/>
            <person name="Verberkmoes N.C."/>
            <person name="Sullivan M.B."/>
        </authorList>
    </citation>
    <scope>NUCLEOTIDE SEQUENCE [LARGE SCALE GENOMIC DNA]</scope>
    <source>
        <strain evidence="1">Phi10:1</strain>
    </source>
</reference>
<accession>S0A0R6</accession>
<evidence type="ECO:0000313" key="2">
    <source>
        <dbReference type="Proteomes" id="UP000014711"/>
    </source>
</evidence>
<dbReference type="KEGG" id="vg:16797003"/>